<evidence type="ECO:0000313" key="1">
    <source>
        <dbReference type="EMBL" id="AYV20245.1"/>
    </source>
</evidence>
<evidence type="ECO:0000313" key="2">
    <source>
        <dbReference type="Proteomes" id="UP000279760"/>
    </source>
</evidence>
<protein>
    <submittedName>
        <fullName evidence="1">Uncharacterized protein</fullName>
    </submittedName>
</protein>
<dbReference type="AlphaFoldDB" id="A0A3G4V6X2"/>
<gene>
    <name evidence="1" type="ORF">ECB94_02540</name>
</gene>
<sequence>MSVDSYRHQIVEFQSGLLVFSRDYLITHIEKLNGITPEQVLCDSGVGIFRDYGNGVYAYLPNKEFGGTLELRCLIEGVPLRVQCNLLSVPHIVVPEQFQLAQSKSSPIGYSVLSDGTIAISRSALVKFVNKSAGHSDASIQGSEFQVRSVMTATANYQSKLTKEFCFISPPYTHSNNSFQPLSCELLVEALNLHSEQSLDLVLRFDFTLLKDLIVKTENGMGSRKALEQKDLVGSPTQFASPIVYVDAVYSFSNQSFLRRLPNGSFSQPKTESEGYIYLLSDAVDYIATGIFMPHMQAAPIQTSLKASNKWCDIEVNKKDLISNSVSRQCAKSIHQLAFEHSDLVQVKSESEGDLTLSSVNRSKGLGKLSLSGDDGESSEGYLTFDLVFMPNLIFDNCIQTKSGNYWEVSTREIKALLSRRVRKRIAHIDVNCSDGLVTANNINTFTLWSVNCQAQTQLNLTLSFDDGTLGFSSITI</sequence>
<name>A0A3G4V6X2_9VIBR</name>
<reference evidence="1 2" key="1">
    <citation type="submission" date="2018-11" db="EMBL/GenBank/DDBJ databases">
        <title>Complete Genome Sequence of Vbrio mediterranei 117-T6: a Potential Pathogen Bacteria Isolated from the Conchocelis of Pyropia.</title>
        <authorList>
            <person name="Liu Q."/>
        </authorList>
    </citation>
    <scope>NUCLEOTIDE SEQUENCE [LARGE SCALE GENOMIC DNA]</scope>
    <source>
        <strain evidence="1 2">117-T6</strain>
    </source>
</reference>
<dbReference type="RefSeq" id="WP_124939914.1">
    <property type="nucleotide sequence ID" value="NZ_CP033577.1"/>
</dbReference>
<dbReference type="EMBL" id="CP033577">
    <property type="protein sequence ID" value="AYV20245.1"/>
    <property type="molecule type" value="Genomic_DNA"/>
</dbReference>
<proteinExistence type="predicted"/>
<organism evidence="1 2">
    <name type="scientific">Vibrio mediterranei</name>
    <dbReference type="NCBI Taxonomy" id="689"/>
    <lineage>
        <taxon>Bacteria</taxon>
        <taxon>Pseudomonadati</taxon>
        <taxon>Pseudomonadota</taxon>
        <taxon>Gammaproteobacteria</taxon>
        <taxon>Vibrionales</taxon>
        <taxon>Vibrionaceae</taxon>
        <taxon>Vibrio</taxon>
    </lineage>
</organism>
<dbReference type="Proteomes" id="UP000279760">
    <property type="component" value="Chromosome 1"/>
</dbReference>
<accession>A0A3G4V6X2</accession>